<name>A0ACB0LVW0_TRIPR</name>
<gene>
    <name evidence="1" type="ORF">MILVUS5_LOCUS37168</name>
</gene>
<evidence type="ECO:0000313" key="2">
    <source>
        <dbReference type="Proteomes" id="UP001177021"/>
    </source>
</evidence>
<protein>
    <submittedName>
        <fullName evidence="1">Uncharacterized protein</fullName>
    </submittedName>
</protein>
<reference evidence="1" key="1">
    <citation type="submission" date="2023-10" db="EMBL/GenBank/DDBJ databases">
        <authorList>
            <person name="Rodriguez Cubillos JULIANA M."/>
            <person name="De Vega J."/>
        </authorList>
    </citation>
    <scope>NUCLEOTIDE SEQUENCE</scope>
</reference>
<accession>A0ACB0LVW0</accession>
<dbReference type="Proteomes" id="UP001177021">
    <property type="component" value="Unassembled WGS sequence"/>
</dbReference>
<comment type="caution">
    <text evidence="1">The sequence shown here is derived from an EMBL/GenBank/DDBJ whole genome shotgun (WGS) entry which is preliminary data.</text>
</comment>
<sequence length="171" mass="20095">MANHINVTDNFVCVCLSLGGGSCHRFPFRCLTFDETHFTQKRKHAQQETTHLSRMNNPWEIQKVLEESDVRCCRLLLNRDLAYNFVIPVLMGGAEAAKQKEGVKVQVWDVDTKSLHFLIFKIWTTAQSHVFIKTWFYDFVLRRDLKKGDVIGFHWDQENQRFNFSVLNRSN</sequence>
<keyword evidence="2" id="KW-1185">Reference proteome</keyword>
<dbReference type="EMBL" id="CASHSV030000716">
    <property type="protein sequence ID" value="CAJ2673747.1"/>
    <property type="molecule type" value="Genomic_DNA"/>
</dbReference>
<organism evidence="1 2">
    <name type="scientific">Trifolium pratense</name>
    <name type="common">Red clover</name>
    <dbReference type="NCBI Taxonomy" id="57577"/>
    <lineage>
        <taxon>Eukaryota</taxon>
        <taxon>Viridiplantae</taxon>
        <taxon>Streptophyta</taxon>
        <taxon>Embryophyta</taxon>
        <taxon>Tracheophyta</taxon>
        <taxon>Spermatophyta</taxon>
        <taxon>Magnoliopsida</taxon>
        <taxon>eudicotyledons</taxon>
        <taxon>Gunneridae</taxon>
        <taxon>Pentapetalae</taxon>
        <taxon>rosids</taxon>
        <taxon>fabids</taxon>
        <taxon>Fabales</taxon>
        <taxon>Fabaceae</taxon>
        <taxon>Papilionoideae</taxon>
        <taxon>50 kb inversion clade</taxon>
        <taxon>NPAAA clade</taxon>
        <taxon>Hologalegina</taxon>
        <taxon>IRL clade</taxon>
        <taxon>Trifolieae</taxon>
        <taxon>Trifolium</taxon>
    </lineage>
</organism>
<proteinExistence type="predicted"/>
<evidence type="ECO:0000313" key="1">
    <source>
        <dbReference type="EMBL" id="CAJ2673747.1"/>
    </source>
</evidence>